<accession>A0ABW3UZT8</accession>
<name>A0ABW3UZT8_9HYPH</name>
<comment type="caution">
    <text evidence="1">The sequence shown here is derived from an EMBL/GenBank/DDBJ whole genome shotgun (WGS) entry which is preliminary data.</text>
</comment>
<reference evidence="2" key="1">
    <citation type="journal article" date="2019" name="Int. J. Syst. Evol. Microbiol.">
        <title>The Global Catalogue of Microorganisms (GCM) 10K type strain sequencing project: providing services to taxonomists for standard genome sequencing and annotation.</title>
        <authorList>
            <consortium name="The Broad Institute Genomics Platform"/>
            <consortium name="The Broad Institute Genome Sequencing Center for Infectious Disease"/>
            <person name="Wu L."/>
            <person name="Ma J."/>
        </authorList>
    </citation>
    <scope>NUCLEOTIDE SEQUENCE [LARGE SCALE GENOMIC DNA]</scope>
    <source>
        <strain evidence="2">CCUG 49584</strain>
    </source>
</reference>
<dbReference type="RefSeq" id="WP_289388073.1">
    <property type="nucleotide sequence ID" value="NZ_JAUCBM010000009.1"/>
</dbReference>
<evidence type="ECO:0000313" key="2">
    <source>
        <dbReference type="Proteomes" id="UP001597263"/>
    </source>
</evidence>
<evidence type="ECO:0000313" key="1">
    <source>
        <dbReference type="EMBL" id="MFD1226418.1"/>
    </source>
</evidence>
<evidence type="ECO:0008006" key="3">
    <source>
        <dbReference type="Google" id="ProtNLM"/>
    </source>
</evidence>
<sequence>MAELYVVQSFNLAKGCISPDAPIQVEDAAQARRMAERLSLCKAAVIAFVREVDASAGDYSVPRLLIAIGDLPDEILELERAD</sequence>
<proteinExistence type="predicted"/>
<protein>
    <recommendedName>
        <fullName evidence="3">DUF982 domain-containing protein</fullName>
    </recommendedName>
</protein>
<gene>
    <name evidence="1" type="ORF">ACFQ35_04490</name>
</gene>
<dbReference type="EMBL" id="JBHTMA010000026">
    <property type="protein sequence ID" value="MFD1226418.1"/>
    <property type="molecule type" value="Genomic_DNA"/>
</dbReference>
<keyword evidence="2" id="KW-1185">Reference proteome</keyword>
<dbReference type="Proteomes" id="UP001597263">
    <property type="component" value="Unassembled WGS sequence"/>
</dbReference>
<organism evidence="1 2">
    <name type="scientific">Pseudochrobactrum kiredjianiae</name>
    <dbReference type="NCBI Taxonomy" id="386305"/>
    <lineage>
        <taxon>Bacteria</taxon>
        <taxon>Pseudomonadati</taxon>
        <taxon>Pseudomonadota</taxon>
        <taxon>Alphaproteobacteria</taxon>
        <taxon>Hyphomicrobiales</taxon>
        <taxon>Brucellaceae</taxon>
        <taxon>Pseudochrobactrum</taxon>
    </lineage>
</organism>